<sequence length="519" mass="60270">MKPHYHIDETKAETDSLKGSCFNKSFRKYCFWFIIAFLAALTIKDVYDLCVEYSENPKKADMNIMFNETMQLPNITFCLSRDQAWSHFKISKNDTNEIWDQVIKDDLANMTDKKSFLEKQWEDKSIMEAYEIIATLSSMERETTAHGSMRSINVFRIQPRLKKKREIIKKWLDAIHERKVTFEEFTQKVGTEVIRRSLQRFQRTSYDENLVIKTKLKTSWISMMQFCFQPWYDEENYKLIADQGNFFTMMLSHNADNLEGKDLECMSVDFHGRPSSLSRFMEGKGRVKDGFIDELCHGQRHEVTVEIRARYKMLENDDEGTACRDVEAGEDNEFNCRSRCRMEMIKKACNCTAATLSYLVKEEDLATFPVCDYSKCEVDVQRGNFSDAECSKNCYRECDQIRYEVDHASKGKMVRGDLTLVNLNWGSFEFLTLEQDWVWTLATFIAGLGGSIGIWLGLSILSLIEGSTFLYKYFHAKILKKRSRVAAEERQSQIKRNEAREVAGGKNGTSIEIGNLGKS</sequence>
<protein>
    <submittedName>
        <fullName evidence="2">Amiloride-sensitive sodium channel</fullName>
    </submittedName>
</protein>
<proteinExistence type="predicted"/>
<accession>A0AC35TVA4</accession>
<dbReference type="WBParaSite" id="RSKR_0000461800.1">
    <property type="protein sequence ID" value="RSKR_0000461800.1"/>
    <property type="gene ID" value="RSKR_0000461800"/>
</dbReference>
<reference evidence="2" key="1">
    <citation type="submission" date="2016-11" db="UniProtKB">
        <authorList>
            <consortium name="WormBaseParasite"/>
        </authorList>
    </citation>
    <scope>IDENTIFICATION</scope>
    <source>
        <strain evidence="2">KR3021</strain>
    </source>
</reference>
<evidence type="ECO:0000313" key="1">
    <source>
        <dbReference type="Proteomes" id="UP000095286"/>
    </source>
</evidence>
<evidence type="ECO:0000313" key="2">
    <source>
        <dbReference type="WBParaSite" id="RSKR_0000461800.1"/>
    </source>
</evidence>
<dbReference type="Proteomes" id="UP000095286">
    <property type="component" value="Unplaced"/>
</dbReference>
<name>A0AC35TVA4_9BILA</name>
<organism evidence="1 2">
    <name type="scientific">Rhabditophanes sp. KR3021</name>
    <dbReference type="NCBI Taxonomy" id="114890"/>
    <lineage>
        <taxon>Eukaryota</taxon>
        <taxon>Metazoa</taxon>
        <taxon>Ecdysozoa</taxon>
        <taxon>Nematoda</taxon>
        <taxon>Chromadorea</taxon>
        <taxon>Rhabditida</taxon>
        <taxon>Tylenchina</taxon>
        <taxon>Panagrolaimomorpha</taxon>
        <taxon>Strongyloidoidea</taxon>
        <taxon>Alloionematidae</taxon>
        <taxon>Rhabditophanes</taxon>
    </lineage>
</organism>